<name>A0A1I6D3A1_9PSEU</name>
<sequence length="46" mass="4956">MMSSAVVVMSISLLFLVNLLIMWNTETVPAVEAALPEADDRAFGSD</sequence>
<organism evidence="1 2">
    <name type="scientific">Lentzea waywayandensis</name>
    <dbReference type="NCBI Taxonomy" id="84724"/>
    <lineage>
        <taxon>Bacteria</taxon>
        <taxon>Bacillati</taxon>
        <taxon>Actinomycetota</taxon>
        <taxon>Actinomycetes</taxon>
        <taxon>Pseudonocardiales</taxon>
        <taxon>Pseudonocardiaceae</taxon>
        <taxon>Lentzea</taxon>
    </lineage>
</organism>
<reference evidence="2" key="1">
    <citation type="submission" date="2016-10" db="EMBL/GenBank/DDBJ databases">
        <authorList>
            <person name="Varghese N."/>
            <person name="Submissions S."/>
        </authorList>
    </citation>
    <scope>NUCLEOTIDE SEQUENCE [LARGE SCALE GENOMIC DNA]</scope>
    <source>
        <strain evidence="2">DSM 44232</strain>
    </source>
</reference>
<accession>A0A1I6D3A1</accession>
<dbReference type="STRING" id="84724.SAMN04488564_101980"/>
<proteinExistence type="predicted"/>
<dbReference type="EMBL" id="FOYL01000001">
    <property type="protein sequence ID" value="SFQ99968.1"/>
    <property type="molecule type" value="Genomic_DNA"/>
</dbReference>
<protein>
    <submittedName>
        <fullName evidence="1">Uncharacterized protein</fullName>
    </submittedName>
</protein>
<dbReference type="AlphaFoldDB" id="A0A1I6D3A1"/>
<dbReference type="RefSeq" id="WP_177320277.1">
    <property type="nucleotide sequence ID" value="NZ_FOYL01000001.1"/>
</dbReference>
<keyword evidence="2" id="KW-1185">Reference proteome</keyword>
<gene>
    <name evidence="1" type="ORF">SAMN04488564_101980</name>
</gene>
<evidence type="ECO:0000313" key="2">
    <source>
        <dbReference type="Proteomes" id="UP000198583"/>
    </source>
</evidence>
<evidence type="ECO:0000313" key="1">
    <source>
        <dbReference type="EMBL" id="SFQ99968.1"/>
    </source>
</evidence>
<dbReference type="Proteomes" id="UP000198583">
    <property type="component" value="Unassembled WGS sequence"/>
</dbReference>